<accession>A0A1C3JCL0</accession>
<sequence length="63" mass="7357">MEILISLTRFYGAKLFKNKKIKVGEVKAKQNQVLCAEQLSRRVKEDIGLEYENNDATDYTKYL</sequence>
<evidence type="ECO:0000313" key="2">
    <source>
        <dbReference type="Proteomes" id="UP000092819"/>
    </source>
</evidence>
<dbReference type="Proteomes" id="UP000092819">
    <property type="component" value="Unassembled WGS sequence"/>
</dbReference>
<dbReference type="EMBL" id="FLQZ01000032">
    <property type="protein sequence ID" value="SBT12829.1"/>
    <property type="molecule type" value="Genomic_DNA"/>
</dbReference>
<proteinExistence type="predicted"/>
<dbReference type="AlphaFoldDB" id="A0A1C3JCL0"/>
<reference evidence="2" key="1">
    <citation type="submission" date="2016-06" db="EMBL/GenBank/DDBJ databases">
        <authorList>
            <person name="Rodrigo-Torres L."/>
            <person name="Arahal D.R."/>
        </authorList>
    </citation>
    <scope>NUCLEOTIDE SEQUENCE [LARGE SCALE GENOMIC DNA]</scope>
    <source>
        <strain evidence="2">CECT 7224</strain>
    </source>
</reference>
<organism evidence="1 2">
    <name type="scientific">Vibrio celticus</name>
    <dbReference type="NCBI Taxonomy" id="446372"/>
    <lineage>
        <taxon>Bacteria</taxon>
        <taxon>Pseudomonadati</taxon>
        <taxon>Pseudomonadota</taxon>
        <taxon>Gammaproteobacteria</taxon>
        <taxon>Vibrionales</taxon>
        <taxon>Vibrionaceae</taxon>
        <taxon>Vibrio</taxon>
    </lineage>
</organism>
<dbReference type="RefSeq" id="WP_065676111.1">
    <property type="nucleotide sequence ID" value="NZ_AP025463.1"/>
</dbReference>
<name>A0A1C3JCL0_9VIBR</name>
<protein>
    <submittedName>
        <fullName evidence="1">Uncharacterized protein</fullName>
    </submittedName>
</protein>
<keyword evidence="2" id="KW-1185">Reference proteome</keyword>
<evidence type="ECO:0000313" key="1">
    <source>
        <dbReference type="EMBL" id="SBT12829.1"/>
    </source>
</evidence>
<gene>
    <name evidence="1" type="ORF">VCE7224_01572</name>
</gene>